<dbReference type="Proteomes" id="UP000465062">
    <property type="component" value="Chromosome"/>
</dbReference>
<dbReference type="InterPro" id="IPR052514">
    <property type="entry name" value="SAM-dependent_MTase"/>
</dbReference>
<evidence type="ECO:0000313" key="3">
    <source>
        <dbReference type="Proteomes" id="UP000465062"/>
    </source>
</evidence>
<dbReference type="KEGG" id="bvq:FHE72_01235"/>
<name>A0A6I6UE63_9BACI</name>
<dbReference type="AlphaFoldDB" id="A0A6I6UE63"/>
<keyword evidence="2" id="KW-0489">Methyltransferase</keyword>
<dbReference type="GO" id="GO:0008168">
    <property type="term" value="F:methyltransferase activity"/>
    <property type="evidence" value="ECO:0007669"/>
    <property type="project" value="UniProtKB-KW"/>
</dbReference>
<dbReference type="GO" id="GO:0032259">
    <property type="term" value="P:methylation"/>
    <property type="evidence" value="ECO:0007669"/>
    <property type="project" value="UniProtKB-KW"/>
</dbReference>
<dbReference type="SUPFAM" id="SSF53335">
    <property type="entry name" value="S-adenosyl-L-methionine-dependent methyltransferases"/>
    <property type="match status" value="1"/>
</dbReference>
<feature type="domain" description="Methyltransferase FkbM" evidence="1">
    <location>
        <begin position="95"/>
        <end position="261"/>
    </location>
</feature>
<dbReference type="InterPro" id="IPR006342">
    <property type="entry name" value="FkbM_mtfrase"/>
</dbReference>
<dbReference type="Pfam" id="PF05050">
    <property type="entry name" value="Methyltransf_21"/>
    <property type="match status" value="1"/>
</dbReference>
<dbReference type="NCBIfam" id="TIGR01444">
    <property type="entry name" value="fkbM_fam"/>
    <property type="match status" value="1"/>
</dbReference>
<dbReference type="EMBL" id="CP047394">
    <property type="protein sequence ID" value="QHE59817.1"/>
    <property type="molecule type" value="Genomic_DNA"/>
</dbReference>
<organism evidence="2 3">
    <name type="scientific">Rossellomorea vietnamensis</name>
    <dbReference type="NCBI Taxonomy" id="218284"/>
    <lineage>
        <taxon>Bacteria</taxon>
        <taxon>Bacillati</taxon>
        <taxon>Bacillota</taxon>
        <taxon>Bacilli</taxon>
        <taxon>Bacillales</taxon>
        <taxon>Bacillaceae</taxon>
        <taxon>Rossellomorea</taxon>
    </lineage>
</organism>
<proteinExistence type="predicted"/>
<accession>A0A6I6UE63</accession>
<gene>
    <name evidence="2" type="ORF">FHE72_01235</name>
</gene>
<dbReference type="PANTHER" id="PTHR34203:SF15">
    <property type="entry name" value="SLL1173 PROTEIN"/>
    <property type="match status" value="1"/>
</dbReference>
<keyword evidence="2" id="KW-0808">Transferase</keyword>
<evidence type="ECO:0000313" key="2">
    <source>
        <dbReference type="EMBL" id="QHE59817.1"/>
    </source>
</evidence>
<reference evidence="2 3" key="1">
    <citation type="submission" date="2019-06" db="EMBL/GenBank/DDBJ databases">
        <title>An operon consisting of a P-type ATPase gene and a transcriptional regular gene given the different cadmium resistance in Bacillus vietamensis 151-6 and Bacillus marisflavi 151-25.</title>
        <authorList>
            <person name="Yu X."/>
        </authorList>
    </citation>
    <scope>NUCLEOTIDE SEQUENCE [LARGE SCALE GENOMIC DNA]</scope>
    <source>
        <strain evidence="2 3">151-6</strain>
    </source>
</reference>
<dbReference type="InterPro" id="IPR029063">
    <property type="entry name" value="SAM-dependent_MTases_sf"/>
</dbReference>
<sequence>MEDTFKEDRKIRIIKRLWEEKVQDIKSVRSLIKRDIKSYEISQDEVIVTLMDNRKFSWNINDFYSLEKLVIDGTWEKEETIFLKNLIKPGDIIFDIGANFGWYTTLFSIMTGTQGEVHSFEPLPSTFEELSLNVRVNSMNNVNLNRAALSNYNGYGNIFCNSNKGKLLASLKEEIDSSGSYSHECEVITLDSYCYNNNIHNISLIKMDIEGAELLALYGSNKVLSDFNSILMIEVVPKFTKKFNYEPYEIFRYLSEFGYEFFYLQNGALCKIMSADSLSEKIYNIFCIKNKSSII</sequence>
<dbReference type="Gene3D" id="3.40.50.150">
    <property type="entry name" value="Vaccinia Virus protein VP39"/>
    <property type="match status" value="1"/>
</dbReference>
<evidence type="ECO:0000259" key="1">
    <source>
        <dbReference type="Pfam" id="PF05050"/>
    </source>
</evidence>
<dbReference type="PANTHER" id="PTHR34203">
    <property type="entry name" value="METHYLTRANSFERASE, FKBM FAMILY PROTEIN"/>
    <property type="match status" value="1"/>
</dbReference>
<dbReference type="RefSeq" id="WP_159360976.1">
    <property type="nucleotide sequence ID" value="NZ_CP047394.1"/>
</dbReference>
<protein>
    <submittedName>
        <fullName evidence="2">FkbM family methyltransferase</fullName>
    </submittedName>
</protein>